<sequence>MPTDAGSEPVKRKPAPEIEGEEDYALSPEETGTPSATQSATSSSLKHAPNYEPKNLPEFVGLSKLRFGQQLIGWCIFLIVALTLISAFNCANGSILQSTIDVLKLITTTALGFVFGRTKMSDGE</sequence>
<evidence type="ECO:0000313" key="3">
    <source>
        <dbReference type="EMBL" id="QQB46570.1"/>
    </source>
</evidence>
<name>A0A7T4EFR3_9CORY</name>
<keyword evidence="2" id="KW-0812">Transmembrane</keyword>
<dbReference type="EMBL" id="CP066007">
    <property type="protein sequence ID" value="QQB46570.1"/>
    <property type="molecule type" value="Genomic_DNA"/>
</dbReference>
<dbReference type="OrthoDB" id="9992204at2"/>
<dbReference type="RefSeq" id="WP_005390781.1">
    <property type="nucleotide sequence ID" value="NZ_CP066007.1"/>
</dbReference>
<evidence type="ECO:0000313" key="5">
    <source>
        <dbReference type="Proteomes" id="UP000596145"/>
    </source>
</evidence>
<accession>A0A7T4EFR3</accession>
<reference evidence="3 5" key="1">
    <citation type="submission" date="2020-12" db="EMBL/GenBank/DDBJ databases">
        <title>FDA dAtabase for Regulatory Grade micrObial Sequences (FDA-ARGOS): Supporting development and validation of Infectious Disease Dx tests.</title>
        <authorList>
            <person name="Sproer C."/>
            <person name="Gronow S."/>
            <person name="Severitt S."/>
            <person name="Schroder I."/>
            <person name="Tallon L."/>
            <person name="Sadzewicz L."/>
            <person name="Zhao X."/>
            <person name="Boylan J."/>
            <person name="Ott S."/>
            <person name="Bowen H."/>
            <person name="Vavikolanu K."/>
            <person name="Mehta A."/>
            <person name="Aluvathingal J."/>
            <person name="Nadendla S."/>
            <person name="Lowell S."/>
            <person name="Myers T."/>
            <person name="Yan Y."/>
            <person name="Sichtig H."/>
        </authorList>
    </citation>
    <scope>NUCLEOTIDE SEQUENCE [LARGE SCALE GENOMIC DNA]</scope>
    <source>
        <strain evidence="3 5">FDAARGOS_1053</strain>
        <strain evidence="4">FDAARGOS_1191</strain>
    </source>
</reference>
<keyword evidence="2" id="KW-1133">Transmembrane helix</keyword>
<protein>
    <submittedName>
        <fullName evidence="3">Uncharacterized protein</fullName>
    </submittedName>
</protein>
<dbReference type="Proteomes" id="UP000596145">
    <property type="component" value="Chromosome"/>
</dbReference>
<proteinExistence type="predicted"/>
<dbReference type="AlphaFoldDB" id="A0A7T4EFR3"/>
<organism evidence="3 5">
    <name type="scientific">Corynebacterium glucuronolyticum</name>
    <dbReference type="NCBI Taxonomy" id="39791"/>
    <lineage>
        <taxon>Bacteria</taxon>
        <taxon>Bacillati</taxon>
        <taxon>Actinomycetota</taxon>
        <taxon>Actinomycetes</taxon>
        <taxon>Mycobacteriales</taxon>
        <taxon>Corynebacteriaceae</taxon>
        <taxon>Corynebacterium</taxon>
    </lineage>
</organism>
<evidence type="ECO:0000256" key="2">
    <source>
        <dbReference type="SAM" id="Phobius"/>
    </source>
</evidence>
<keyword evidence="2" id="KW-0472">Membrane</keyword>
<feature type="region of interest" description="Disordered" evidence="1">
    <location>
        <begin position="1"/>
        <end position="52"/>
    </location>
</feature>
<dbReference type="Proteomes" id="UP000617681">
    <property type="component" value="Chromosome"/>
</dbReference>
<evidence type="ECO:0000313" key="4">
    <source>
        <dbReference type="EMBL" id="QRP70963.1"/>
    </source>
</evidence>
<evidence type="ECO:0000256" key="1">
    <source>
        <dbReference type="SAM" id="MobiDB-lite"/>
    </source>
</evidence>
<dbReference type="EMBL" id="CP069534">
    <property type="protein sequence ID" value="QRP70963.1"/>
    <property type="molecule type" value="Genomic_DNA"/>
</dbReference>
<dbReference type="GeneID" id="92759112"/>
<feature type="compositionally biased region" description="Low complexity" evidence="1">
    <location>
        <begin position="35"/>
        <end position="44"/>
    </location>
</feature>
<gene>
    <name evidence="3" type="ORF">I6I10_01020</name>
    <name evidence="4" type="ORF">I6J21_02030</name>
</gene>
<feature type="transmembrane region" description="Helical" evidence="2">
    <location>
        <begin position="71"/>
        <end position="89"/>
    </location>
</feature>